<feature type="region of interest" description="Disordered" evidence="3">
    <location>
        <begin position="61"/>
        <end position="107"/>
    </location>
</feature>
<reference evidence="6 7" key="1">
    <citation type="submission" date="2019-06" db="EMBL/GenBank/DDBJ databases">
        <authorList>
            <person name="Palmer J.M."/>
        </authorList>
    </citation>
    <scope>NUCLEOTIDE SEQUENCE [LARGE SCALE GENOMIC DNA]</scope>
    <source>
        <strain evidence="6 7">TWF703</strain>
    </source>
</reference>
<accession>A0A7C8JV57</accession>
<evidence type="ECO:0000256" key="4">
    <source>
        <dbReference type="SAM" id="Phobius"/>
    </source>
</evidence>
<evidence type="ECO:0000313" key="6">
    <source>
        <dbReference type="EMBL" id="KAF3145170.1"/>
    </source>
</evidence>
<keyword evidence="4" id="KW-0812">Transmembrane</keyword>
<name>A0A7C8JV57_ORBOL</name>
<keyword evidence="4" id="KW-0472">Membrane</keyword>
<dbReference type="Gene3D" id="3.20.20.70">
    <property type="entry name" value="Aldolase class I"/>
    <property type="match status" value="1"/>
</dbReference>
<dbReference type="EC" id="3.2.1.22" evidence="2"/>
<sequence length="380" mass="41322">MARDIAITTSSGVVKKGSVASASGGPLAKLKRNRTCFWVLGALILLVLIGLGVGLGVGLTRRSNDDGSDNTADNATDGGDKSGTMSTSLGGTGLGTTGLSSSTRSGGVKTVTETYKVRPSQTGTASHWQPTAGETWQITLIHPPNNTDENVAAYDIDLFDNSLSFIASLKSKGYKIICYFSAGSYEDWRSDSKNFTKKDYGEAMDGWEGEWWLDTNSENVRNIVSNRIALAQSKGCDAVDPDNINGYQNPTGFNLTEDDAISFLKFMAEEAHSRGMAIGLKNGGAIVDDVVEYMDFCVQESCVAYDECGPYRAFLEYNSPVFHLEYPDESKMTVAEICSPDNGAQGFSTLIKHLILDDWTEYCPILLCVIFPWYTKYLFN</sequence>
<comment type="catalytic activity">
    <reaction evidence="1">
        <text>Hydrolysis of terminal, non-reducing alpha-D-galactose residues in alpha-D-galactosides, including galactose oligosaccharides, galactomannans and galactolipids.</text>
        <dbReference type="EC" id="3.2.1.22"/>
    </reaction>
</comment>
<organism evidence="6 7">
    <name type="scientific">Orbilia oligospora</name>
    <name type="common">Nematode-trapping fungus</name>
    <name type="synonym">Arthrobotrys oligospora</name>
    <dbReference type="NCBI Taxonomy" id="2813651"/>
    <lineage>
        <taxon>Eukaryota</taxon>
        <taxon>Fungi</taxon>
        <taxon>Dikarya</taxon>
        <taxon>Ascomycota</taxon>
        <taxon>Pezizomycotina</taxon>
        <taxon>Orbiliomycetes</taxon>
        <taxon>Orbiliales</taxon>
        <taxon>Orbiliaceae</taxon>
        <taxon>Orbilia</taxon>
    </lineage>
</organism>
<evidence type="ECO:0000259" key="5">
    <source>
        <dbReference type="Pfam" id="PF03537"/>
    </source>
</evidence>
<evidence type="ECO:0000256" key="2">
    <source>
        <dbReference type="ARBA" id="ARBA00012755"/>
    </source>
</evidence>
<feature type="compositionally biased region" description="Low complexity" evidence="3">
    <location>
        <begin position="97"/>
        <end position="107"/>
    </location>
</feature>
<proteinExistence type="predicted"/>
<dbReference type="SMR" id="A0A7C8JV57"/>
<evidence type="ECO:0000256" key="1">
    <source>
        <dbReference type="ARBA" id="ARBA00001255"/>
    </source>
</evidence>
<evidence type="ECO:0000313" key="7">
    <source>
        <dbReference type="Proteomes" id="UP000480548"/>
    </source>
</evidence>
<dbReference type="PANTHER" id="PTHR35273">
    <property type="entry name" value="ALPHA-1,4 POLYGALACTOSAMINIDASE, PUTATIVE (AFU_ORTHOLOGUE AFUA_3G07890)-RELATED"/>
    <property type="match status" value="1"/>
</dbReference>
<keyword evidence="4" id="KW-1133">Transmembrane helix</keyword>
<dbReference type="EMBL" id="WIQZ01000005">
    <property type="protein sequence ID" value="KAF3145170.1"/>
    <property type="molecule type" value="Genomic_DNA"/>
</dbReference>
<comment type="caution">
    <text evidence="6">The sequence shown here is derived from an EMBL/GenBank/DDBJ whole genome shotgun (WGS) entry which is preliminary data.</text>
</comment>
<dbReference type="InterPro" id="IPR013785">
    <property type="entry name" value="Aldolase_TIM"/>
</dbReference>
<dbReference type="GO" id="GO:0004557">
    <property type="term" value="F:alpha-galactosidase activity"/>
    <property type="evidence" value="ECO:0007669"/>
    <property type="project" value="UniProtKB-EC"/>
</dbReference>
<dbReference type="Proteomes" id="UP000480548">
    <property type="component" value="Unassembled WGS sequence"/>
</dbReference>
<dbReference type="InterPro" id="IPR017853">
    <property type="entry name" value="GH"/>
</dbReference>
<dbReference type="AlphaFoldDB" id="A0A7C8JV57"/>
<dbReference type="PANTHER" id="PTHR35273:SF2">
    <property type="entry name" value="ALPHA-GALACTOSIDASE"/>
    <property type="match status" value="1"/>
</dbReference>
<evidence type="ECO:0000256" key="3">
    <source>
        <dbReference type="SAM" id="MobiDB-lite"/>
    </source>
</evidence>
<feature type="domain" description="Glycoside-hydrolase family GH114 TIM-barrel" evidence="5">
    <location>
        <begin position="135"/>
        <end position="358"/>
    </location>
</feature>
<dbReference type="SUPFAM" id="SSF51445">
    <property type="entry name" value="(Trans)glycosidases"/>
    <property type="match status" value="1"/>
</dbReference>
<protein>
    <recommendedName>
        <fullName evidence="2">alpha-galactosidase</fullName>
        <ecNumber evidence="2">3.2.1.22</ecNumber>
    </recommendedName>
</protein>
<gene>
    <name evidence="6" type="ORF">TWF703_007754</name>
</gene>
<dbReference type="InterPro" id="IPR004352">
    <property type="entry name" value="GH114_TIM-barrel"/>
</dbReference>
<dbReference type="Pfam" id="PF03537">
    <property type="entry name" value="Glyco_hydro_114"/>
    <property type="match status" value="1"/>
</dbReference>
<feature type="transmembrane region" description="Helical" evidence="4">
    <location>
        <begin position="37"/>
        <end position="59"/>
    </location>
</feature>